<evidence type="ECO:0000313" key="2">
    <source>
        <dbReference type="EMBL" id="OQO94558.1"/>
    </source>
</evidence>
<keyword evidence="3" id="KW-1185">Reference proteome</keyword>
<organism evidence="2 3">
    <name type="scientific">Saccharomonospora piscinae</name>
    <dbReference type="NCBI Taxonomy" id="687388"/>
    <lineage>
        <taxon>Bacteria</taxon>
        <taxon>Bacillati</taxon>
        <taxon>Actinomycetota</taxon>
        <taxon>Actinomycetes</taxon>
        <taxon>Pseudonocardiales</taxon>
        <taxon>Pseudonocardiaceae</taxon>
        <taxon>Saccharomonospora</taxon>
    </lineage>
</organism>
<dbReference type="InterPro" id="IPR004401">
    <property type="entry name" value="YbaB/EbfC"/>
</dbReference>
<evidence type="ECO:0008006" key="4">
    <source>
        <dbReference type="Google" id="ProtNLM"/>
    </source>
</evidence>
<proteinExistence type="predicted"/>
<dbReference type="Proteomes" id="UP000192591">
    <property type="component" value="Unassembled WGS sequence"/>
</dbReference>
<dbReference type="GO" id="GO:0003677">
    <property type="term" value="F:DNA binding"/>
    <property type="evidence" value="ECO:0007669"/>
    <property type="project" value="InterPro"/>
</dbReference>
<sequence length="115" mass="12031">MDAAQWLAGYRDRLEHAADGARRASESLRDTGASARSPRGEVTVSVNAAGALTGLTLTPAARKLECDALAALILATTGQAQRLATQRMTEVMADYLGDGAALAQLTQHAPTEVPR</sequence>
<protein>
    <recommendedName>
        <fullName evidence="4">YbaB/EbfC DNA-binding family protein</fullName>
    </recommendedName>
</protein>
<name>A0A1V9ABX3_SACPI</name>
<dbReference type="InterPro" id="IPR036894">
    <property type="entry name" value="YbaB-like_sf"/>
</dbReference>
<gene>
    <name evidence="2" type="ORF">B1813_00090</name>
</gene>
<reference evidence="2 3" key="1">
    <citation type="submission" date="2017-02" db="EMBL/GenBank/DDBJ databases">
        <title>Draft genome of Saccharomonospora sp. 154.</title>
        <authorList>
            <person name="Alonso-Carmona G.S."/>
            <person name="De La Haba R."/>
            <person name="Vera-Gargallo B."/>
            <person name="Sandoval-Trujillo A.H."/>
            <person name="Ramirez-Duran N."/>
            <person name="Ventosa A."/>
        </authorList>
    </citation>
    <scope>NUCLEOTIDE SEQUENCE [LARGE SCALE GENOMIC DNA]</scope>
    <source>
        <strain evidence="2 3">LRS4.154</strain>
    </source>
</reference>
<dbReference type="STRING" id="1962155.B1813_00090"/>
<dbReference type="Gene3D" id="3.30.1310.10">
    <property type="entry name" value="Nucleoid-associated protein YbaB-like domain"/>
    <property type="match status" value="1"/>
</dbReference>
<dbReference type="EMBL" id="MWIH01000002">
    <property type="protein sequence ID" value="OQO94558.1"/>
    <property type="molecule type" value="Genomic_DNA"/>
</dbReference>
<dbReference type="AlphaFoldDB" id="A0A1V9ABX3"/>
<feature type="region of interest" description="Disordered" evidence="1">
    <location>
        <begin position="18"/>
        <end position="40"/>
    </location>
</feature>
<dbReference type="SUPFAM" id="SSF82607">
    <property type="entry name" value="YbaB-like"/>
    <property type="match status" value="1"/>
</dbReference>
<accession>A0A1V9ABX3</accession>
<evidence type="ECO:0000256" key="1">
    <source>
        <dbReference type="SAM" id="MobiDB-lite"/>
    </source>
</evidence>
<comment type="caution">
    <text evidence="2">The sequence shown here is derived from an EMBL/GenBank/DDBJ whole genome shotgun (WGS) entry which is preliminary data.</text>
</comment>
<evidence type="ECO:0000313" key="3">
    <source>
        <dbReference type="Proteomes" id="UP000192591"/>
    </source>
</evidence>
<dbReference type="Pfam" id="PF02575">
    <property type="entry name" value="YbaB_DNA_bd"/>
    <property type="match status" value="1"/>
</dbReference>
<feature type="compositionally biased region" description="Basic and acidic residues" evidence="1">
    <location>
        <begin position="18"/>
        <end position="29"/>
    </location>
</feature>
<dbReference type="RefSeq" id="WP_081190009.1">
    <property type="nucleotide sequence ID" value="NZ_MWIH01000002.1"/>
</dbReference>